<feature type="compositionally biased region" description="Polar residues" evidence="1">
    <location>
        <begin position="417"/>
        <end position="429"/>
    </location>
</feature>
<feature type="compositionally biased region" description="Acidic residues" evidence="1">
    <location>
        <begin position="805"/>
        <end position="814"/>
    </location>
</feature>
<keyword evidence="4" id="KW-1185">Reference proteome</keyword>
<dbReference type="RefSeq" id="XP_001876528.1">
    <property type="nucleotide sequence ID" value="XM_001876493.1"/>
</dbReference>
<dbReference type="KEGG" id="lbc:LACBIDRAFT_323403"/>
<dbReference type="GO" id="GO:0008757">
    <property type="term" value="F:S-adenosylmethionine-dependent methyltransferase activity"/>
    <property type="evidence" value="ECO:0007669"/>
    <property type="project" value="InterPro"/>
</dbReference>
<protein>
    <submittedName>
        <fullName evidence="3">Predicted protein</fullName>
    </submittedName>
</protein>
<feature type="region of interest" description="Disordered" evidence="1">
    <location>
        <begin position="1016"/>
        <end position="1037"/>
    </location>
</feature>
<dbReference type="SUPFAM" id="SSF53335">
    <property type="entry name" value="S-adenosyl-L-methionine-dependent methyltransferases"/>
    <property type="match status" value="1"/>
</dbReference>
<feature type="region of interest" description="Disordered" evidence="1">
    <location>
        <begin position="233"/>
        <end position="429"/>
    </location>
</feature>
<dbReference type="InParanoid" id="B0CXH9"/>
<feature type="region of interest" description="Disordered" evidence="1">
    <location>
        <begin position="1"/>
        <end position="183"/>
    </location>
</feature>
<dbReference type="OrthoDB" id="2013972at2759"/>
<gene>
    <name evidence="3" type="ORF">LACBIDRAFT_323403</name>
</gene>
<feature type="compositionally biased region" description="Polar residues" evidence="1">
    <location>
        <begin position="38"/>
        <end position="68"/>
    </location>
</feature>
<dbReference type="InterPro" id="IPR029063">
    <property type="entry name" value="SAM-dependent_MTases_sf"/>
</dbReference>
<feature type="compositionally biased region" description="Polar residues" evidence="1">
    <location>
        <begin position="1027"/>
        <end position="1037"/>
    </location>
</feature>
<feature type="region of interest" description="Disordered" evidence="1">
    <location>
        <begin position="805"/>
        <end position="852"/>
    </location>
</feature>
<proteinExistence type="predicted"/>
<feature type="compositionally biased region" description="Low complexity" evidence="1">
    <location>
        <begin position="258"/>
        <end position="276"/>
    </location>
</feature>
<name>B0CXH9_LACBS</name>
<reference evidence="3 4" key="1">
    <citation type="journal article" date="2008" name="Nature">
        <title>The genome of Laccaria bicolor provides insights into mycorrhizal symbiosis.</title>
        <authorList>
            <person name="Martin F."/>
            <person name="Aerts A."/>
            <person name="Ahren D."/>
            <person name="Brun A."/>
            <person name="Danchin E.G.J."/>
            <person name="Duchaussoy F."/>
            <person name="Gibon J."/>
            <person name="Kohler A."/>
            <person name="Lindquist E."/>
            <person name="Pereda V."/>
            <person name="Salamov A."/>
            <person name="Shapiro H.J."/>
            <person name="Wuyts J."/>
            <person name="Blaudez D."/>
            <person name="Buee M."/>
            <person name="Brokstein P."/>
            <person name="Canbaeck B."/>
            <person name="Cohen D."/>
            <person name="Courty P.E."/>
            <person name="Coutinho P.M."/>
            <person name="Delaruelle C."/>
            <person name="Detter J.C."/>
            <person name="Deveau A."/>
            <person name="DiFazio S."/>
            <person name="Duplessis S."/>
            <person name="Fraissinet-Tachet L."/>
            <person name="Lucic E."/>
            <person name="Frey-Klett P."/>
            <person name="Fourrey C."/>
            <person name="Feussner I."/>
            <person name="Gay G."/>
            <person name="Grimwood J."/>
            <person name="Hoegger P.J."/>
            <person name="Jain P."/>
            <person name="Kilaru S."/>
            <person name="Labbe J."/>
            <person name="Lin Y.C."/>
            <person name="Legue V."/>
            <person name="Le Tacon F."/>
            <person name="Marmeisse R."/>
            <person name="Melayah D."/>
            <person name="Montanini B."/>
            <person name="Muratet M."/>
            <person name="Nehls U."/>
            <person name="Niculita-Hirzel H."/>
            <person name="Oudot-Le Secq M.P."/>
            <person name="Peter M."/>
            <person name="Quesneville H."/>
            <person name="Rajashekar B."/>
            <person name="Reich M."/>
            <person name="Rouhier N."/>
            <person name="Schmutz J."/>
            <person name="Yin T."/>
            <person name="Chalot M."/>
            <person name="Henrissat B."/>
            <person name="Kuees U."/>
            <person name="Lucas S."/>
            <person name="Van de Peer Y."/>
            <person name="Podila G.K."/>
            <person name="Polle A."/>
            <person name="Pukkila P.J."/>
            <person name="Richardson P.M."/>
            <person name="Rouze P."/>
            <person name="Sanders I.R."/>
            <person name="Stajich J.E."/>
            <person name="Tunlid A."/>
            <person name="Tuskan G."/>
            <person name="Grigoriev I.V."/>
        </authorList>
    </citation>
    <scope>NUCLEOTIDE SEQUENCE [LARGE SCALE GENOMIC DNA]</scope>
    <source>
        <strain evidence="4">S238N-H82 / ATCC MYA-4686</strain>
    </source>
</reference>
<dbReference type="GeneID" id="6072006"/>
<feature type="compositionally biased region" description="Basic and acidic residues" evidence="1">
    <location>
        <begin position="820"/>
        <end position="832"/>
    </location>
</feature>
<organism evidence="4">
    <name type="scientific">Laccaria bicolor (strain S238N-H82 / ATCC MYA-4686)</name>
    <name type="common">Bicoloured deceiver</name>
    <name type="synonym">Laccaria laccata var. bicolor</name>
    <dbReference type="NCBI Taxonomy" id="486041"/>
    <lineage>
        <taxon>Eukaryota</taxon>
        <taxon>Fungi</taxon>
        <taxon>Dikarya</taxon>
        <taxon>Basidiomycota</taxon>
        <taxon>Agaricomycotina</taxon>
        <taxon>Agaricomycetes</taxon>
        <taxon>Agaricomycetidae</taxon>
        <taxon>Agaricales</taxon>
        <taxon>Agaricineae</taxon>
        <taxon>Hydnangiaceae</taxon>
        <taxon>Laccaria</taxon>
    </lineage>
</organism>
<dbReference type="Pfam" id="PF08241">
    <property type="entry name" value="Methyltransf_11"/>
    <property type="match status" value="1"/>
</dbReference>
<sequence>MSSRAAAGRKRLQPLQDPLPTSHKTPAKGLFSRAKRTVPSSPSKLQEVTASPTSAGSTSWPYPQNDPSENTRDYPLREFSAPHKRGDSPAPLASPRHDVRYRRPATSPGNGLSEKAISSQFPFPPSNDFGLLEATYQPPPPSKNSRVSTARAHSRPLRIQPAGPVPIYSDNSPTLSEVHLESPENSAISQSLLLHASPPLTELPAYAPISPNMPLVRPTLQIDATNLYSANMRSDNGSPATRWGSDPSLLFPSPPSSNPCYSPSRSRLESPSLPSLVTPQDDGNSYPPLSNSSGAPSLHTFGQSRRANASDSAISTRSGDFSKSPIVESPKASKTSSPTFIFPVSRSLARPKSTPKLNGQKVNIRHLRRDSFGQTLSPISPTSSQSPTNNYPPRTQRVSMSSSSSQSINSSRTGSSDSFSQSDNVRGQLSSAIVPESPAPFFYPSARTRAHPGVRPAAKFKFKTQTKKQFDEADHRSRFMGIPFKKKSKPVTPTSPLAFEPLSVSAYSPSEGPTITEDMSALGTRSQDSRQEEYIVVQNHASDLEQKAERDRRIKSRIGNYPLDPYDSVLLDNDRQTGELLYRLNPTGSPSFHNYGNTPPLAVLDLGCGQGHWVVDAAIAWKGYGTKVTGYDMVDISKGLLPWAVKHGVKNNIKFVRGNLYIFLAVLFYRYRSHIYFSRSLKQRLPFSDNTFDLVRMSCLTLCITSDAWVFVFQEVCRVLSPGGRLELIDDSIFFPYGKASPSPDNILPIPPTRRLDADAPQLSVSIPSSVFSTFSIYDSNSSNPGLGFAEGEVDDDDAYYGLDQVDEESDTDDAATLNGRDEMPAADRDSPSPRATPVPRRQARTAQLGRNRDSWAHHAAITLDLESLFEHMLTHKFGISIYPEEFVLDLMKEVFGYAEQISTMHLTLASPDSAADDVGVRGRSGEAHRSTSKLEVLSQSPGLMLWPSTFIPMQQSELEIHASKHLRMLLSCKNLLVEHAIEATDDEEIDEESVLEALYEYEGFLRQRFNPPPLEFGVGGRDESPASDSASQRGSVFSVSSEYQDAMWEYQSELRQRFAWPGDLRPDSPRMARLQGTPTFHTSIPSSSSGTLPLMNPGTNINSSHPDNSRTPTPRHSSNGSPPYSREEMTHVRTFHVYEAIKLDESVLGTAI</sequence>
<dbReference type="Proteomes" id="UP000001194">
    <property type="component" value="Unassembled WGS sequence"/>
</dbReference>
<dbReference type="CDD" id="cd02440">
    <property type="entry name" value="AdoMet_MTases"/>
    <property type="match status" value="1"/>
</dbReference>
<dbReference type="HOGENOM" id="CLU_273749_0_0_1"/>
<accession>B0CXH9</accession>
<feature type="compositionally biased region" description="Polar residues" evidence="1">
    <location>
        <begin position="277"/>
        <end position="321"/>
    </location>
</feature>
<dbReference type="STRING" id="486041.B0CXH9"/>
<feature type="compositionally biased region" description="Low complexity" evidence="1">
    <location>
        <begin position="377"/>
        <end position="416"/>
    </location>
</feature>
<evidence type="ECO:0000313" key="4">
    <source>
        <dbReference type="Proteomes" id="UP000001194"/>
    </source>
</evidence>
<feature type="compositionally biased region" description="Polar residues" evidence="1">
    <location>
        <begin position="1077"/>
        <end position="1123"/>
    </location>
</feature>
<feature type="compositionally biased region" description="Basic and acidic residues" evidence="1">
    <location>
        <begin position="69"/>
        <end position="87"/>
    </location>
</feature>
<feature type="domain" description="Methyltransferase type 11" evidence="2">
    <location>
        <begin position="604"/>
        <end position="726"/>
    </location>
</feature>
<evidence type="ECO:0000259" key="2">
    <source>
        <dbReference type="Pfam" id="PF08241"/>
    </source>
</evidence>
<evidence type="ECO:0000313" key="3">
    <source>
        <dbReference type="EMBL" id="EDR12264.1"/>
    </source>
</evidence>
<evidence type="ECO:0000256" key="1">
    <source>
        <dbReference type="SAM" id="MobiDB-lite"/>
    </source>
</evidence>
<dbReference type="AlphaFoldDB" id="B0CXH9"/>
<dbReference type="InterPro" id="IPR013216">
    <property type="entry name" value="Methyltransf_11"/>
</dbReference>
<dbReference type="EMBL" id="DS547094">
    <property type="protein sequence ID" value="EDR12264.1"/>
    <property type="molecule type" value="Genomic_DNA"/>
</dbReference>
<dbReference type="Gene3D" id="3.40.50.150">
    <property type="entry name" value="Vaccinia Virus protein VP39"/>
    <property type="match status" value="1"/>
</dbReference>
<feature type="region of interest" description="Disordered" evidence="1">
    <location>
        <begin position="1062"/>
        <end position="1127"/>
    </location>
</feature>